<comment type="caution">
    <text evidence="4">The sequence shown here is derived from an EMBL/GenBank/DDBJ whole genome shotgun (WGS) entry which is preliminary data.</text>
</comment>
<organism evidence="4 5">
    <name type="scientific">Stylophora pistillata</name>
    <name type="common">Smooth cauliflower coral</name>
    <dbReference type="NCBI Taxonomy" id="50429"/>
    <lineage>
        <taxon>Eukaryota</taxon>
        <taxon>Metazoa</taxon>
        <taxon>Cnidaria</taxon>
        <taxon>Anthozoa</taxon>
        <taxon>Hexacorallia</taxon>
        <taxon>Scleractinia</taxon>
        <taxon>Astrocoeniina</taxon>
        <taxon>Pocilloporidae</taxon>
        <taxon>Stylophora</taxon>
    </lineage>
</organism>
<dbReference type="PANTHER" id="PTHR35617:SF3">
    <property type="entry name" value="CORE-BINDING (CB) DOMAIN-CONTAINING PROTEIN"/>
    <property type="match status" value="1"/>
</dbReference>
<dbReference type="Proteomes" id="UP000225706">
    <property type="component" value="Unassembled WGS sequence"/>
</dbReference>
<evidence type="ECO:0000259" key="3">
    <source>
        <dbReference type="PROSITE" id="PS50878"/>
    </source>
</evidence>
<protein>
    <submittedName>
        <fullName evidence="4">Polyprotein P3</fullName>
    </submittedName>
</protein>
<proteinExistence type="predicted"/>
<dbReference type="Gene3D" id="3.30.70.270">
    <property type="match status" value="1"/>
</dbReference>
<keyword evidence="5" id="KW-1185">Reference proteome</keyword>
<evidence type="ECO:0000313" key="4">
    <source>
        <dbReference type="EMBL" id="PFX26024.1"/>
    </source>
</evidence>
<feature type="domain" description="Reverse transcriptase" evidence="3">
    <location>
        <begin position="475"/>
        <end position="657"/>
    </location>
</feature>
<dbReference type="InterPro" id="IPR000477">
    <property type="entry name" value="RT_dom"/>
</dbReference>
<dbReference type="Gene3D" id="1.10.150.130">
    <property type="match status" value="1"/>
</dbReference>
<gene>
    <name evidence="4" type="primary">2</name>
    <name evidence="4" type="ORF">AWC38_SpisGene9303</name>
</gene>
<feature type="region of interest" description="Disordered" evidence="2">
    <location>
        <begin position="802"/>
        <end position="825"/>
    </location>
</feature>
<dbReference type="PROSITE" id="PS50878">
    <property type="entry name" value="RT_POL"/>
    <property type="match status" value="1"/>
</dbReference>
<feature type="region of interest" description="Disordered" evidence="2">
    <location>
        <begin position="151"/>
        <end position="207"/>
    </location>
</feature>
<dbReference type="PANTHER" id="PTHR35617">
    <property type="entry name" value="PHAGE_INTEGRASE DOMAIN-CONTAINING PROTEIN"/>
    <property type="match status" value="1"/>
</dbReference>
<dbReference type="AlphaFoldDB" id="A0A2B4S5Q4"/>
<dbReference type="Pfam" id="PF00078">
    <property type="entry name" value="RVT_1"/>
    <property type="match status" value="1"/>
</dbReference>
<feature type="compositionally biased region" description="Low complexity" evidence="2">
    <location>
        <begin position="1"/>
        <end position="11"/>
    </location>
</feature>
<accession>A0A2B4S5Q4</accession>
<feature type="region of interest" description="Disordered" evidence="2">
    <location>
        <begin position="762"/>
        <end position="782"/>
    </location>
</feature>
<dbReference type="GO" id="GO:0003677">
    <property type="term" value="F:DNA binding"/>
    <property type="evidence" value="ECO:0007669"/>
    <property type="project" value="UniProtKB-KW"/>
</dbReference>
<dbReference type="Gene3D" id="3.10.10.10">
    <property type="entry name" value="HIV Type 1 Reverse Transcriptase, subunit A, domain 1"/>
    <property type="match status" value="1"/>
</dbReference>
<evidence type="ECO:0000256" key="2">
    <source>
        <dbReference type="SAM" id="MobiDB-lite"/>
    </source>
</evidence>
<dbReference type="EMBL" id="LSMT01000136">
    <property type="protein sequence ID" value="PFX26024.1"/>
    <property type="molecule type" value="Genomic_DNA"/>
</dbReference>
<dbReference type="CDD" id="cd03714">
    <property type="entry name" value="RT_DIRS1"/>
    <property type="match status" value="1"/>
</dbReference>
<keyword evidence="1" id="KW-0238">DNA-binding</keyword>
<feature type="compositionally biased region" description="Polar residues" evidence="2">
    <location>
        <begin position="765"/>
        <end position="781"/>
    </location>
</feature>
<evidence type="ECO:0000256" key="1">
    <source>
        <dbReference type="ARBA" id="ARBA00023125"/>
    </source>
</evidence>
<feature type="region of interest" description="Disordered" evidence="2">
    <location>
        <begin position="1"/>
        <end position="40"/>
    </location>
</feature>
<evidence type="ECO:0000313" key="5">
    <source>
        <dbReference type="Proteomes" id="UP000225706"/>
    </source>
</evidence>
<reference evidence="5" key="1">
    <citation type="journal article" date="2017" name="bioRxiv">
        <title>Comparative analysis of the genomes of Stylophora pistillata and Acropora digitifera provides evidence for extensive differences between species of corals.</title>
        <authorList>
            <person name="Voolstra C.R."/>
            <person name="Li Y."/>
            <person name="Liew Y.J."/>
            <person name="Baumgarten S."/>
            <person name="Zoccola D."/>
            <person name="Flot J.-F."/>
            <person name="Tambutte S."/>
            <person name="Allemand D."/>
            <person name="Aranda M."/>
        </authorList>
    </citation>
    <scope>NUCLEOTIDE SEQUENCE [LARGE SCALE GENOMIC DNA]</scope>
</reference>
<dbReference type="SUPFAM" id="SSF47823">
    <property type="entry name" value="lambda integrase-like, N-terminal domain"/>
    <property type="match status" value="1"/>
</dbReference>
<dbReference type="InterPro" id="IPR010998">
    <property type="entry name" value="Integrase_recombinase_N"/>
</dbReference>
<dbReference type="SUPFAM" id="SSF56672">
    <property type="entry name" value="DNA/RNA polymerases"/>
    <property type="match status" value="1"/>
</dbReference>
<dbReference type="InterPro" id="IPR043128">
    <property type="entry name" value="Rev_trsase/Diguanyl_cyclase"/>
</dbReference>
<sequence>MSSRSNSPSVSSEDDSELNFSLTEDPPDDNGEGYLYDDSLEPVATEEEVAAYKESFGREEEEQQEYRPRRRGHIRSVVPLFGAVFICSSDKEVMTNVDGNIPQDSGSILTSQNLLQHQEGKVHPGNFIRAVLADKSAFDMLKSAIKANSQHARITKADQGPSPQTRATKARQPLDQEIGIIDSNPPKKPWWDRSNPGNSGSDDRSIDHEDALDAEPLASDDSTSAARWVASEELSSFLELVARKPLTNFERKTMCQEYPRPNADAVYTSELDDYIAALVQRTKAIDKDNRFLQDKVLDITGPLCMLFQHLTAMSDSSNKDLTLSQDQVQSLLQAVSYSMRLVRNVSSLISATRRSAVLNKINNHGSLASLGKEDYPNAGRKLFGAVFEAQLKARAETAQTLMDASYAVAGRLAHFIQNWSLITNDPWVCQTITGYHIEFTQTPVQVALPPLLPFSEEETLAMDNEIKSLQDKGPIHKTSMSDKEPGFVSSLFMAPKKGGGQTPVINLKALNNFVEYSHFKMEGIHMLRVLLRKDDFMVKLDLRDAYFTVPVWVNHQEYLRFLWKGTMWEFACHPFGLASAPRVFTKLMKPVVEMLRKMSVRLIVYLDDILIMVVESRQLANQHTQLVLSALENLGFVAREELIWWKDSLMAWNGKALVNGDPNLTIETDASILGNPKLPGRPRVAYCRRPLRLEAQTRNFPMYSETLGSPGNISLCIPPIVPDPKVRKLEARPRGRNSGCFYPRLRSVDGVCLPSFRISREMPKTSHSPTSSEIGHSSPSMGNPALVSIAPPTLCRLPSVTSTTHKSVDQAGGNSSPNPPSVSRMACLNRSYSETGISAEARTLLMTAWRKNTLSAYGAAWQKWASWCNQQQINPISAPLSAALDFLTREFNSGKAYRSINVYRSAISMTDPITDSLRVGEHPLVCQLMKGIFNKRPPLPRYTQTWKVHQVTSYLEGLGDNSELSLRQLSEKLVVLLALTSAERGSKLAAREYEKRIEAFRPNTSKANVSNKLFVSYIRPHRPVSSSTLPRWMKEALGAAKVDASIFKAHSSRGAVATAAIEADPLIKNGAEQRDR</sequence>
<name>A0A2B4S5Q4_STYPI</name>
<dbReference type="OrthoDB" id="2371919at2759"/>
<dbReference type="InterPro" id="IPR043502">
    <property type="entry name" value="DNA/RNA_pol_sf"/>
</dbReference>